<keyword evidence="5 10" id="KW-0067">ATP-binding</keyword>
<dbReference type="GO" id="GO:0005524">
    <property type="term" value="F:ATP binding"/>
    <property type="evidence" value="ECO:0007669"/>
    <property type="project" value="UniProtKB-KW"/>
</dbReference>
<evidence type="ECO:0000313" key="11">
    <source>
        <dbReference type="Proteomes" id="UP000229433"/>
    </source>
</evidence>
<dbReference type="InterPro" id="IPR027417">
    <property type="entry name" value="P-loop_NTPase"/>
</dbReference>
<name>A0A2G1VS82_9FLAO</name>
<evidence type="ECO:0000256" key="6">
    <source>
        <dbReference type="ARBA" id="ARBA00023004"/>
    </source>
</evidence>
<dbReference type="Proteomes" id="UP000229433">
    <property type="component" value="Unassembled WGS sequence"/>
</dbReference>
<dbReference type="InterPro" id="IPR015853">
    <property type="entry name" value="ABC_transpr_FbpC"/>
</dbReference>
<evidence type="ECO:0000256" key="3">
    <source>
        <dbReference type="ARBA" id="ARBA00022496"/>
    </source>
</evidence>
<sequence length="293" mass="32123">MIQIDLKKSLQGANGAMQLDLNLEIAEGQFVTLYGPSGAGKTSTLRMIAGLMQPDSGKLSVGGAVWFDAESGTNRSVQKRGVGYVFQDYALFPHMTVLENLNFAKAKGASQTLVNQLLELMELGDLQHRKPETLSGGQKQRVALARAVVQKPEILLLDEPLSALDAGIRHKLQGYLKRIHEEFKLTTILISHDVGEIVKLSDYVYHLEAGKVIAHGKPETLFTGQSISGKFKFTGEVLKLEQEEILSVLSILIHTQVVKVVVSHEEAEKLQPGDQVLVVSKAFNPLVYKLENG</sequence>
<dbReference type="PANTHER" id="PTHR42781:SF4">
    <property type="entry name" value="SPERMIDINE_PUTRESCINE IMPORT ATP-BINDING PROTEIN POTA"/>
    <property type="match status" value="1"/>
</dbReference>
<dbReference type="InterPro" id="IPR017871">
    <property type="entry name" value="ABC_transporter-like_CS"/>
</dbReference>
<keyword evidence="2" id="KW-1003">Cell membrane</keyword>
<dbReference type="GO" id="GO:0016887">
    <property type="term" value="F:ATP hydrolysis activity"/>
    <property type="evidence" value="ECO:0007669"/>
    <property type="project" value="InterPro"/>
</dbReference>
<dbReference type="OrthoDB" id="9802264at2"/>
<dbReference type="GO" id="GO:0016020">
    <property type="term" value="C:membrane"/>
    <property type="evidence" value="ECO:0007669"/>
    <property type="project" value="InterPro"/>
</dbReference>
<evidence type="ECO:0000256" key="8">
    <source>
        <dbReference type="ARBA" id="ARBA00023136"/>
    </source>
</evidence>
<dbReference type="EMBL" id="NQXA01000004">
    <property type="protein sequence ID" value="PHQ29626.1"/>
    <property type="molecule type" value="Genomic_DNA"/>
</dbReference>
<evidence type="ECO:0000256" key="1">
    <source>
        <dbReference type="ARBA" id="ARBA00022448"/>
    </source>
</evidence>
<dbReference type="SMART" id="SM00382">
    <property type="entry name" value="AAA"/>
    <property type="match status" value="1"/>
</dbReference>
<dbReference type="Gene3D" id="3.40.50.300">
    <property type="entry name" value="P-loop containing nucleotide triphosphate hydrolases"/>
    <property type="match status" value="1"/>
</dbReference>
<dbReference type="InterPro" id="IPR050093">
    <property type="entry name" value="ABC_SmlMolc_Importer"/>
</dbReference>
<keyword evidence="1" id="KW-0813">Transport</keyword>
<dbReference type="RefSeq" id="WP_099646120.1">
    <property type="nucleotide sequence ID" value="NZ_KZ319290.1"/>
</dbReference>
<dbReference type="SUPFAM" id="SSF52540">
    <property type="entry name" value="P-loop containing nucleoside triphosphate hydrolases"/>
    <property type="match status" value="1"/>
</dbReference>
<keyword evidence="7" id="KW-0406">Ion transport</keyword>
<evidence type="ECO:0000256" key="7">
    <source>
        <dbReference type="ARBA" id="ARBA00023065"/>
    </source>
</evidence>
<keyword evidence="4" id="KW-0547">Nucleotide-binding</keyword>
<evidence type="ECO:0000313" key="10">
    <source>
        <dbReference type="EMBL" id="PHQ29626.1"/>
    </source>
</evidence>
<dbReference type="Pfam" id="PF00005">
    <property type="entry name" value="ABC_tran"/>
    <property type="match status" value="1"/>
</dbReference>
<gene>
    <name evidence="10" type="ORF">CJ305_09955</name>
</gene>
<keyword evidence="6" id="KW-0408">Iron</keyword>
<dbReference type="PANTHER" id="PTHR42781">
    <property type="entry name" value="SPERMIDINE/PUTRESCINE IMPORT ATP-BINDING PROTEIN POTA"/>
    <property type="match status" value="1"/>
</dbReference>
<evidence type="ECO:0000256" key="4">
    <source>
        <dbReference type="ARBA" id="ARBA00022741"/>
    </source>
</evidence>
<feature type="domain" description="ABC transporter" evidence="9">
    <location>
        <begin position="1"/>
        <end position="234"/>
    </location>
</feature>
<dbReference type="CDD" id="cd03259">
    <property type="entry name" value="ABC_Carb_Solutes_like"/>
    <property type="match status" value="1"/>
</dbReference>
<dbReference type="InterPro" id="IPR003439">
    <property type="entry name" value="ABC_transporter-like_ATP-bd"/>
</dbReference>
<evidence type="ECO:0000256" key="2">
    <source>
        <dbReference type="ARBA" id="ARBA00022475"/>
    </source>
</evidence>
<dbReference type="PROSITE" id="PS50893">
    <property type="entry name" value="ABC_TRANSPORTER_2"/>
    <property type="match status" value="1"/>
</dbReference>
<organism evidence="10 11">
    <name type="scientific">Leeuwenhoekiella nanhaiensis</name>
    <dbReference type="NCBI Taxonomy" id="1655491"/>
    <lineage>
        <taxon>Bacteria</taxon>
        <taxon>Pseudomonadati</taxon>
        <taxon>Bacteroidota</taxon>
        <taxon>Flavobacteriia</taxon>
        <taxon>Flavobacteriales</taxon>
        <taxon>Flavobacteriaceae</taxon>
        <taxon>Leeuwenhoekiella</taxon>
    </lineage>
</organism>
<dbReference type="InterPro" id="IPR003593">
    <property type="entry name" value="AAA+_ATPase"/>
</dbReference>
<protein>
    <submittedName>
        <fullName evidence="10">Molybdenum ABC transporter ATP-binding protein</fullName>
    </submittedName>
</protein>
<comment type="caution">
    <text evidence="10">The sequence shown here is derived from an EMBL/GenBank/DDBJ whole genome shotgun (WGS) entry which is preliminary data.</text>
</comment>
<accession>A0A2G1VS82</accession>
<keyword evidence="8" id="KW-0472">Membrane</keyword>
<dbReference type="PROSITE" id="PS00211">
    <property type="entry name" value="ABC_TRANSPORTER_1"/>
    <property type="match status" value="1"/>
</dbReference>
<dbReference type="GO" id="GO:0015408">
    <property type="term" value="F:ABC-type ferric iron transporter activity"/>
    <property type="evidence" value="ECO:0007669"/>
    <property type="project" value="InterPro"/>
</dbReference>
<keyword evidence="11" id="KW-1185">Reference proteome</keyword>
<evidence type="ECO:0000259" key="9">
    <source>
        <dbReference type="PROSITE" id="PS50893"/>
    </source>
</evidence>
<dbReference type="AlphaFoldDB" id="A0A2G1VS82"/>
<proteinExistence type="predicted"/>
<keyword evidence="3" id="KW-0410">Iron transport</keyword>
<reference evidence="10 11" key="1">
    <citation type="submission" date="2017-08" db="EMBL/GenBank/DDBJ databases">
        <title>The whole genome shortgun sequences of strain Leeuwenhoekiella nanhaiensis G18 from the South China Sea.</title>
        <authorList>
            <person name="Liu Q."/>
        </authorList>
    </citation>
    <scope>NUCLEOTIDE SEQUENCE [LARGE SCALE GENOMIC DNA]</scope>
    <source>
        <strain evidence="10 11">G18</strain>
    </source>
</reference>
<evidence type="ECO:0000256" key="5">
    <source>
        <dbReference type="ARBA" id="ARBA00022840"/>
    </source>
</evidence>